<keyword evidence="1" id="KW-0812">Transmembrane</keyword>
<keyword evidence="4" id="KW-1185">Reference proteome</keyword>
<feature type="transmembrane region" description="Helical" evidence="1">
    <location>
        <begin position="147"/>
        <end position="170"/>
    </location>
</feature>
<dbReference type="SUPFAM" id="SSF49562">
    <property type="entry name" value="C2 domain (Calcium/lipid-binding domain, CaLB)"/>
    <property type="match status" value="1"/>
</dbReference>
<gene>
    <name evidence="3" type="ORF">BpHYR1_049030</name>
</gene>
<dbReference type="GO" id="GO:0030424">
    <property type="term" value="C:axon"/>
    <property type="evidence" value="ECO:0007669"/>
    <property type="project" value="TreeGrafter"/>
</dbReference>
<organism evidence="3 4">
    <name type="scientific">Brachionus plicatilis</name>
    <name type="common">Marine rotifer</name>
    <name type="synonym">Brachionus muelleri</name>
    <dbReference type="NCBI Taxonomy" id="10195"/>
    <lineage>
        <taxon>Eukaryota</taxon>
        <taxon>Metazoa</taxon>
        <taxon>Spiralia</taxon>
        <taxon>Gnathifera</taxon>
        <taxon>Rotifera</taxon>
        <taxon>Eurotatoria</taxon>
        <taxon>Monogononta</taxon>
        <taxon>Pseudotrocha</taxon>
        <taxon>Ploima</taxon>
        <taxon>Brachionidae</taxon>
        <taxon>Brachionus</taxon>
    </lineage>
</organism>
<dbReference type="OrthoDB" id="270970at2759"/>
<dbReference type="InterPro" id="IPR052098">
    <property type="entry name" value="Presynaptic_Scaffold_Bsn/Pclo"/>
</dbReference>
<dbReference type="EMBL" id="REGN01001970">
    <property type="protein sequence ID" value="RNA31208.1"/>
    <property type="molecule type" value="Genomic_DNA"/>
</dbReference>
<evidence type="ECO:0000313" key="4">
    <source>
        <dbReference type="Proteomes" id="UP000276133"/>
    </source>
</evidence>
<dbReference type="Pfam" id="PF00168">
    <property type="entry name" value="C2"/>
    <property type="match status" value="1"/>
</dbReference>
<dbReference type="InterPro" id="IPR035892">
    <property type="entry name" value="C2_domain_sf"/>
</dbReference>
<evidence type="ECO:0000259" key="2">
    <source>
        <dbReference type="PROSITE" id="PS50004"/>
    </source>
</evidence>
<dbReference type="Proteomes" id="UP000276133">
    <property type="component" value="Unassembled WGS sequence"/>
</dbReference>
<proteinExistence type="predicted"/>
<dbReference type="PANTHER" id="PTHR14113:SF6">
    <property type="entry name" value="PROTEIN PICCOLO"/>
    <property type="match status" value="1"/>
</dbReference>
<name>A0A3M7S6H3_BRAPC</name>
<dbReference type="InterPro" id="IPR000008">
    <property type="entry name" value="C2_dom"/>
</dbReference>
<dbReference type="GO" id="GO:0098982">
    <property type="term" value="C:GABA-ergic synapse"/>
    <property type="evidence" value="ECO:0007669"/>
    <property type="project" value="TreeGrafter"/>
</dbReference>
<evidence type="ECO:0000313" key="3">
    <source>
        <dbReference type="EMBL" id="RNA31208.1"/>
    </source>
</evidence>
<dbReference type="GO" id="GO:0098882">
    <property type="term" value="F:structural constituent of presynaptic active zone"/>
    <property type="evidence" value="ECO:0007669"/>
    <property type="project" value="TreeGrafter"/>
</dbReference>
<evidence type="ECO:0000256" key="1">
    <source>
        <dbReference type="SAM" id="Phobius"/>
    </source>
</evidence>
<dbReference type="PROSITE" id="PS50004">
    <property type="entry name" value="C2"/>
    <property type="match status" value="1"/>
</dbReference>
<feature type="domain" description="C2" evidence="2">
    <location>
        <begin position="1"/>
        <end position="85"/>
    </location>
</feature>
<protein>
    <submittedName>
        <fullName evidence="3">Piccolo isoform X1</fullName>
    </submittedName>
</protein>
<reference evidence="3 4" key="1">
    <citation type="journal article" date="2018" name="Sci. Rep.">
        <title>Genomic signatures of local adaptation to the degree of environmental predictability in rotifers.</title>
        <authorList>
            <person name="Franch-Gras L."/>
            <person name="Hahn C."/>
            <person name="Garcia-Roger E.M."/>
            <person name="Carmona M.J."/>
            <person name="Serra M."/>
            <person name="Gomez A."/>
        </authorList>
    </citation>
    <scope>NUCLEOTIDE SEQUENCE [LARGE SCALE GENOMIC DNA]</scope>
    <source>
        <strain evidence="3">HYR1</strain>
    </source>
</reference>
<dbReference type="GO" id="GO:0098978">
    <property type="term" value="C:glutamatergic synapse"/>
    <property type="evidence" value="ECO:0007669"/>
    <property type="project" value="TreeGrafter"/>
</dbReference>
<dbReference type="GO" id="GO:1904071">
    <property type="term" value="P:presynaptic active zone assembly"/>
    <property type="evidence" value="ECO:0007669"/>
    <property type="project" value="TreeGrafter"/>
</dbReference>
<accession>A0A3M7S6H3</accession>
<dbReference type="STRING" id="10195.A0A3M7S6H3"/>
<dbReference type="PANTHER" id="PTHR14113">
    <property type="entry name" value="PICCOLO/BASSOON"/>
    <property type="match status" value="1"/>
</dbReference>
<dbReference type="AlphaFoldDB" id="A0A3M7S6H3"/>
<keyword evidence="1" id="KW-0472">Membrane</keyword>
<sequence length="173" mass="20223">MVIFCIKKVLAAQENKRRTKHVSKNLNPEWNCTVIYPNVHREELKYKTLEFTIWDWDRFKSNDFLGIVKIDLSDSSVLNDKPTWYKIKNTTLNLDNNVQEWRKSKETKSASSSFKLMVRDDQNLRILDLKNAIEVVVWAVTRKCMSAVYSTACAIIYMCYIALLLCVLYASVI</sequence>
<keyword evidence="1" id="KW-1133">Transmembrane helix</keyword>
<dbReference type="GO" id="GO:0035418">
    <property type="term" value="P:protein localization to synapse"/>
    <property type="evidence" value="ECO:0007669"/>
    <property type="project" value="TreeGrafter"/>
</dbReference>
<comment type="caution">
    <text evidence="3">The sequence shown here is derived from an EMBL/GenBank/DDBJ whole genome shotgun (WGS) entry which is preliminary data.</text>
</comment>
<dbReference type="GO" id="GO:0048788">
    <property type="term" value="C:cytoskeleton of presynaptic active zone"/>
    <property type="evidence" value="ECO:0007669"/>
    <property type="project" value="TreeGrafter"/>
</dbReference>
<dbReference type="Gene3D" id="2.60.40.150">
    <property type="entry name" value="C2 domain"/>
    <property type="match status" value="1"/>
</dbReference>